<evidence type="ECO:0000313" key="3">
    <source>
        <dbReference type="Proteomes" id="UP000078407"/>
    </source>
</evidence>
<feature type="signal peptide" evidence="1">
    <location>
        <begin position="1"/>
        <end position="24"/>
    </location>
</feature>
<evidence type="ECO:0008006" key="4">
    <source>
        <dbReference type="Google" id="ProtNLM"/>
    </source>
</evidence>
<reference evidence="2 3" key="1">
    <citation type="submission" date="2016-04" db="EMBL/GenBank/DDBJ databases">
        <title>ATOL: Assembling a taxonomically balanced genome-scale reconstruction of the evolutionary history of the Enterobacteriaceae.</title>
        <authorList>
            <person name="Plunkett G.III."/>
            <person name="Neeno-Eckwall E.C."/>
            <person name="Glasner J.D."/>
            <person name="Perna N.T."/>
        </authorList>
    </citation>
    <scope>NUCLEOTIDE SEQUENCE [LARGE SCALE GENOMIC DNA]</scope>
    <source>
        <strain evidence="2 3">ATCC 51602</strain>
    </source>
</reference>
<evidence type="ECO:0000256" key="1">
    <source>
        <dbReference type="SAM" id="SignalP"/>
    </source>
</evidence>
<keyword evidence="1" id="KW-0732">Signal</keyword>
<feature type="chain" id="PRO_5047544666" description="Tetratricopeptide repeat protein" evidence="1">
    <location>
        <begin position="25"/>
        <end position="726"/>
    </location>
</feature>
<dbReference type="Proteomes" id="UP000078407">
    <property type="component" value="Unassembled WGS sequence"/>
</dbReference>
<dbReference type="Gene3D" id="1.25.40.10">
    <property type="entry name" value="Tetratricopeptide repeat domain"/>
    <property type="match status" value="1"/>
</dbReference>
<comment type="caution">
    <text evidence="2">The sequence shown here is derived from an EMBL/GenBank/DDBJ whole genome shotgun (WGS) entry which is preliminary data.</text>
</comment>
<organism evidence="2 3">
    <name type="scientific">Buttiauxella ferragutiae ATCC 51602</name>
    <dbReference type="NCBI Taxonomy" id="1354252"/>
    <lineage>
        <taxon>Bacteria</taxon>
        <taxon>Pseudomonadati</taxon>
        <taxon>Pseudomonadota</taxon>
        <taxon>Gammaproteobacteria</taxon>
        <taxon>Enterobacterales</taxon>
        <taxon>Enterobacteriaceae</taxon>
        <taxon>Buttiauxella</taxon>
    </lineage>
</organism>
<name>A0ABX2WC79_9ENTR</name>
<gene>
    <name evidence="2" type="ORF">M976_00982</name>
</gene>
<keyword evidence="3" id="KW-1185">Reference proteome</keyword>
<protein>
    <recommendedName>
        <fullName evidence="4">Tetratricopeptide repeat protein</fullName>
    </recommendedName>
</protein>
<dbReference type="EMBL" id="LXEQ01000017">
    <property type="protein sequence ID" value="OAT30598.1"/>
    <property type="molecule type" value="Genomic_DNA"/>
</dbReference>
<accession>A0ABX2WC79</accession>
<evidence type="ECO:0000313" key="2">
    <source>
        <dbReference type="EMBL" id="OAT30598.1"/>
    </source>
</evidence>
<sequence length="726" mass="81834">MKINHKMAMALVGLTAATTFNAQASYDDFGCGWQDDCPLNGVPWLNIDNDTRVNLIQLEGARKNLALPRLPVPPDFTRSRSYHFGFIGYNDLPHPTATPSTENTTPAPVAETSFSKMSQALGVDTSSWEHDQDAENRHISNNLQSVEQFFAALLDDPTIKPEDRHHLAVWRGNIFLNSYDKADSRLPVEAFDIEPGSRTAAFSDYLRGANVFYLGDFVEANSLFTALQKSSQPWVAETSSYMLMRVALNKSTVKATDEYGMFDATKIDTGAASEARDYANAYLATWPEGRYADSARGLLRRINWYLQDWQQLAPLYEKALAQAPDVDSLHKVISELDDKFQSRDSFGNYEPFISDAQAPMLTFTQTLRWLRNNQGQNKSYEVTRENLDSLKPIFASAELQPYWSFLENTWLYYHEGNYAAVIEATPSINLLASSDLLAFSQQVLHGDALAAQKQWPEALAHWKHLLGLTQSVEQQQYIQLNLAAVMVNNQQPEAIFAADSPVTNLRYRSLVLKTAAPKALLQQQATHGVNDEEKTIALHTLLMRDLMVGDYEGYDTDKSLRRHITKPVTLEAFNDVNLDIFNWNGERAEKGYFCASLDDTVKTLIARKTDAHALNCLGEFFRNTAAHIDTEAEGGGNDLLGDAIAKPALSNSPDRQAYYQQIINDPKAEPEDKTYALYRAVMCYSPSGYNDCGGEEVKPETRKHWFTVLKTKYKGNQWEKLLSYYW</sequence>
<proteinExistence type="predicted"/>
<dbReference type="InterPro" id="IPR011990">
    <property type="entry name" value="TPR-like_helical_dom_sf"/>
</dbReference>